<comment type="caution">
    <text evidence="2">The sequence shown here is derived from an EMBL/GenBank/DDBJ whole genome shotgun (WGS) entry which is preliminary data.</text>
</comment>
<proteinExistence type="predicted"/>
<dbReference type="EMBL" id="AOPZ01000495">
    <property type="protein sequence ID" value="EPH39726.1"/>
    <property type="molecule type" value="Genomic_DNA"/>
</dbReference>
<name>S3Z7N9_9ACTN</name>
<protein>
    <submittedName>
        <fullName evidence="2">Uncharacterized protein</fullName>
    </submittedName>
</protein>
<keyword evidence="3" id="KW-1185">Reference proteome</keyword>
<dbReference type="PATRIC" id="fig|1286094.4.peg.7129"/>
<accession>S3Z7N9</accession>
<evidence type="ECO:0000313" key="2">
    <source>
        <dbReference type="EMBL" id="EPH39726.1"/>
    </source>
</evidence>
<organism evidence="2 3">
    <name type="scientific">Streptomyces aurantiacus JA 4570</name>
    <dbReference type="NCBI Taxonomy" id="1286094"/>
    <lineage>
        <taxon>Bacteria</taxon>
        <taxon>Bacillati</taxon>
        <taxon>Actinomycetota</taxon>
        <taxon>Actinomycetes</taxon>
        <taxon>Kitasatosporales</taxon>
        <taxon>Streptomycetaceae</taxon>
        <taxon>Streptomyces</taxon>
        <taxon>Streptomyces aurantiacus group</taxon>
    </lineage>
</organism>
<dbReference type="Proteomes" id="UP000014629">
    <property type="component" value="Unassembled WGS sequence"/>
</dbReference>
<dbReference type="AlphaFoldDB" id="S3Z7N9"/>
<gene>
    <name evidence="2" type="ORF">STRAU_7205</name>
</gene>
<reference evidence="2 3" key="1">
    <citation type="submission" date="2013-02" db="EMBL/GenBank/DDBJ databases">
        <title>Draft Genome Sequence of Streptomyces aurantiacus, Which Produces Setomimycin.</title>
        <authorList>
            <person name="Gruening B.A."/>
            <person name="Praeg A."/>
            <person name="Erxleben A."/>
            <person name="Guenther S."/>
            <person name="Mueller M."/>
        </authorList>
    </citation>
    <scope>NUCLEOTIDE SEQUENCE [LARGE SCALE GENOMIC DNA]</scope>
    <source>
        <strain evidence="2 3">JA 4570</strain>
    </source>
</reference>
<evidence type="ECO:0000313" key="3">
    <source>
        <dbReference type="Proteomes" id="UP000014629"/>
    </source>
</evidence>
<sequence>MGPRPRGGHRPLTFAAPTGETTMDEEQANSSRTPLLPFT</sequence>
<feature type="region of interest" description="Disordered" evidence="1">
    <location>
        <begin position="1"/>
        <end position="39"/>
    </location>
</feature>
<evidence type="ECO:0000256" key="1">
    <source>
        <dbReference type="SAM" id="MobiDB-lite"/>
    </source>
</evidence>